<dbReference type="GeneID" id="63809405"/>
<keyword evidence="4 6" id="KW-0472">Membrane</keyword>
<comment type="subcellular location">
    <subcellularLocation>
        <location evidence="1">Membrane</location>
        <topology evidence="1">Single-pass membrane protein</topology>
    </subcellularLocation>
</comment>
<keyword evidence="2 6" id="KW-0812">Transmembrane</keyword>
<name>A0A2T5LYF6_9EURO</name>
<dbReference type="Proteomes" id="UP000244073">
    <property type="component" value="Unassembled WGS sequence"/>
</dbReference>
<accession>A0A2T5LYF6</accession>
<evidence type="ECO:0000256" key="3">
    <source>
        <dbReference type="ARBA" id="ARBA00022989"/>
    </source>
</evidence>
<sequence>MLLYLLRWTLIAASFILSCLAEDVRRTTAVSLLDLMPKCAATCIENFIISEYPKSSCSKGCDLTYLCTTNTTSGYTLGEGALRCSLSTCSMEVALSFDTYGICDSVASALPRTHATIVATTMSLVNPTATTAASAAITTTKALTTDSVPITDPKPTSTRTKHTTTTSVTAFQTPVSATDSNQVPSNTDSEEPTVSGTSSISSPSATLSESPGSSPSNGTSLDPGAVIGVSVASGVSGFFIIGVVIFFCCRKIRRKNQHERDRNFFEIGGIMSEPPDFDFPPKRPPLGLQPSPRILNPDSESARPAPLSETENHNYQNPAVVVTEPDNEYGYSRMTTDSTDRMGLKSSSHADFDVASSESSRTVSDLLPDKPTYELCPRPLRWSQQKKLGPSSGETLLEDGFMGPRYFPSSSPQQSSFSGLAGQSYGNSGFSRHLVAGLPAHPRAMLYGFGRGRVGDTRAMNGQDYGKKPIFTNAKEKVQPSPQANVYETPLHQPPQAHPFNQSNDFDSYWRPPDAGLGGFGAGPSRVTARRSFPGPKVKRKSFGGSLGPDFETVDINDNTESRRASHHSGNFRALTPVREIKTPTSEPRTYLSKNISGDLEHAISPPEPPSGLFNPTKEIISRPRIVRRDDIKRVQIRRGKPSAKGFGVPFCPDNYWEGKDTFRPEFPGSSSTHPKKKTVMGMPKKKPLPLEQRNLSPSRRGSDLILQVD</sequence>
<evidence type="ECO:0008006" key="10">
    <source>
        <dbReference type="Google" id="ProtNLM"/>
    </source>
</evidence>
<evidence type="ECO:0000256" key="7">
    <source>
        <dbReference type="SAM" id="SignalP"/>
    </source>
</evidence>
<gene>
    <name evidence="8" type="ORF">P175DRAFT_0180163</name>
</gene>
<evidence type="ECO:0000256" key="5">
    <source>
        <dbReference type="SAM" id="MobiDB-lite"/>
    </source>
</evidence>
<feature type="transmembrane region" description="Helical" evidence="6">
    <location>
        <begin position="225"/>
        <end position="249"/>
    </location>
</feature>
<reference evidence="8 9" key="1">
    <citation type="journal article" date="2018" name="Proc. Natl. Acad. Sci. U.S.A.">
        <title>Linking secondary metabolites to gene clusters through genome sequencing of six diverse Aspergillus species.</title>
        <authorList>
            <person name="Kaerboelling I."/>
            <person name="Vesth T.C."/>
            <person name="Frisvad J.C."/>
            <person name="Nybo J.L."/>
            <person name="Theobald S."/>
            <person name="Kuo A."/>
            <person name="Bowyer P."/>
            <person name="Matsuda Y."/>
            <person name="Mondo S."/>
            <person name="Lyhne E.K."/>
            <person name="Kogle M.E."/>
            <person name="Clum A."/>
            <person name="Lipzen A."/>
            <person name="Salamov A."/>
            <person name="Ngan C.Y."/>
            <person name="Daum C."/>
            <person name="Chiniquy J."/>
            <person name="Barry K."/>
            <person name="LaButti K."/>
            <person name="Haridas S."/>
            <person name="Simmons B.A."/>
            <person name="Magnuson J.K."/>
            <person name="Mortensen U.H."/>
            <person name="Larsen T.O."/>
            <person name="Grigoriev I.V."/>
            <person name="Baker S.E."/>
            <person name="Andersen M.R."/>
        </authorList>
    </citation>
    <scope>NUCLEOTIDE SEQUENCE [LARGE SCALE GENOMIC DNA]</scope>
    <source>
        <strain evidence="8 9">IBT 24754</strain>
    </source>
</reference>
<proteinExistence type="predicted"/>
<evidence type="ECO:0000313" key="8">
    <source>
        <dbReference type="EMBL" id="PTU21318.1"/>
    </source>
</evidence>
<feature type="region of interest" description="Disordered" evidence="5">
    <location>
        <begin position="518"/>
        <end position="546"/>
    </location>
</feature>
<keyword evidence="3 6" id="KW-1133">Transmembrane helix</keyword>
<evidence type="ECO:0000256" key="1">
    <source>
        <dbReference type="ARBA" id="ARBA00004167"/>
    </source>
</evidence>
<feature type="region of interest" description="Disordered" evidence="5">
    <location>
        <begin position="663"/>
        <end position="710"/>
    </location>
</feature>
<feature type="compositionally biased region" description="Basic residues" evidence="5">
    <location>
        <begin position="674"/>
        <end position="688"/>
    </location>
</feature>
<feature type="signal peptide" evidence="7">
    <location>
        <begin position="1"/>
        <end position="21"/>
    </location>
</feature>
<dbReference type="GO" id="GO:0071944">
    <property type="term" value="C:cell periphery"/>
    <property type="evidence" value="ECO:0007669"/>
    <property type="project" value="UniProtKB-ARBA"/>
</dbReference>
<dbReference type="AlphaFoldDB" id="A0A2T5LYF6"/>
<evidence type="ECO:0000256" key="6">
    <source>
        <dbReference type="SAM" id="Phobius"/>
    </source>
</evidence>
<organism evidence="8 9">
    <name type="scientific">Aspergillus ochraceoroseus IBT 24754</name>
    <dbReference type="NCBI Taxonomy" id="1392256"/>
    <lineage>
        <taxon>Eukaryota</taxon>
        <taxon>Fungi</taxon>
        <taxon>Dikarya</taxon>
        <taxon>Ascomycota</taxon>
        <taxon>Pezizomycotina</taxon>
        <taxon>Eurotiomycetes</taxon>
        <taxon>Eurotiomycetidae</taxon>
        <taxon>Eurotiales</taxon>
        <taxon>Aspergillaceae</taxon>
        <taxon>Aspergillus</taxon>
        <taxon>Aspergillus subgen. Nidulantes</taxon>
    </lineage>
</organism>
<protein>
    <recommendedName>
        <fullName evidence="10">Extracellular membrane protein CFEM domain-containing protein</fullName>
    </recommendedName>
</protein>
<evidence type="ECO:0000313" key="9">
    <source>
        <dbReference type="Proteomes" id="UP000244073"/>
    </source>
</evidence>
<feature type="region of interest" description="Disordered" evidence="5">
    <location>
        <begin position="274"/>
        <end position="316"/>
    </location>
</feature>
<feature type="chain" id="PRO_5015475135" description="Extracellular membrane protein CFEM domain-containing protein" evidence="7">
    <location>
        <begin position="22"/>
        <end position="710"/>
    </location>
</feature>
<dbReference type="PROSITE" id="PS51257">
    <property type="entry name" value="PROKAR_LIPOPROTEIN"/>
    <property type="match status" value="1"/>
</dbReference>
<dbReference type="InterPro" id="IPR051694">
    <property type="entry name" value="Immunoregulatory_rcpt-like"/>
</dbReference>
<dbReference type="GO" id="GO:0016020">
    <property type="term" value="C:membrane"/>
    <property type="evidence" value="ECO:0007669"/>
    <property type="project" value="UniProtKB-SubCell"/>
</dbReference>
<evidence type="ECO:0000256" key="4">
    <source>
        <dbReference type="ARBA" id="ARBA00023136"/>
    </source>
</evidence>
<keyword evidence="7" id="KW-0732">Signal</keyword>
<feature type="compositionally biased region" description="Low complexity" evidence="5">
    <location>
        <begin position="192"/>
        <end position="219"/>
    </location>
</feature>
<dbReference type="PANTHER" id="PTHR15549">
    <property type="entry name" value="PAIRED IMMUNOGLOBULIN-LIKE TYPE 2 RECEPTOR"/>
    <property type="match status" value="1"/>
</dbReference>
<feature type="compositionally biased region" description="Low complexity" evidence="5">
    <location>
        <begin position="407"/>
        <end position="418"/>
    </location>
</feature>
<dbReference type="EMBL" id="MSFN02000003">
    <property type="protein sequence ID" value="PTU21318.1"/>
    <property type="molecule type" value="Genomic_DNA"/>
</dbReference>
<evidence type="ECO:0000256" key="2">
    <source>
        <dbReference type="ARBA" id="ARBA00022692"/>
    </source>
</evidence>
<feature type="region of interest" description="Disordered" evidence="5">
    <location>
        <begin position="384"/>
        <end position="422"/>
    </location>
</feature>
<feature type="region of interest" description="Disordered" evidence="5">
    <location>
        <begin position="146"/>
        <end position="219"/>
    </location>
</feature>
<dbReference type="VEuPathDB" id="FungiDB:P175DRAFT_0180163"/>
<dbReference type="PANTHER" id="PTHR15549:SF16">
    <property type="entry name" value="EXTRACELLULAR MEMBRANE PROTEIN CFEM DOMAIN-CONTAINING PROTEIN"/>
    <property type="match status" value="1"/>
</dbReference>
<dbReference type="RefSeq" id="XP_040752710.1">
    <property type="nucleotide sequence ID" value="XM_040892523.1"/>
</dbReference>
<dbReference type="OrthoDB" id="3946741at2759"/>
<feature type="compositionally biased region" description="Polar residues" evidence="5">
    <location>
        <begin position="170"/>
        <end position="187"/>
    </location>
</feature>
<comment type="caution">
    <text evidence="8">The sequence shown here is derived from an EMBL/GenBank/DDBJ whole genome shotgun (WGS) entry which is preliminary data.</text>
</comment>